<evidence type="ECO:0000313" key="2">
    <source>
        <dbReference type="Proteomes" id="UP001152607"/>
    </source>
</evidence>
<comment type="caution">
    <text evidence="1">The sequence shown here is derived from an EMBL/GenBank/DDBJ whole genome shotgun (WGS) entry which is preliminary data.</text>
</comment>
<keyword evidence="2" id="KW-1185">Reference proteome</keyword>
<protein>
    <submittedName>
        <fullName evidence="1">Uncharacterized protein</fullName>
    </submittedName>
</protein>
<accession>A0A9W4XKF1</accession>
<name>A0A9W4XKF1_9PLEO</name>
<organism evidence="1 2">
    <name type="scientific">Periconia digitata</name>
    <dbReference type="NCBI Taxonomy" id="1303443"/>
    <lineage>
        <taxon>Eukaryota</taxon>
        <taxon>Fungi</taxon>
        <taxon>Dikarya</taxon>
        <taxon>Ascomycota</taxon>
        <taxon>Pezizomycotina</taxon>
        <taxon>Dothideomycetes</taxon>
        <taxon>Pleosporomycetidae</taxon>
        <taxon>Pleosporales</taxon>
        <taxon>Massarineae</taxon>
        <taxon>Periconiaceae</taxon>
        <taxon>Periconia</taxon>
    </lineage>
</organism>
<dbReference type="EMBL" id="CAOQHR010000005">
    <property type="protein sequence ID" value="CAI6334878.1"/>
    <property type="molecule type" value="Genomic_DNA"/>
</dbReference>
<dbReference type="AlphaFoldDB" id="A0A9W4XKF1"/>
<reference evidence="1" key="1">
    <citation type="submission" date="2023-01" db="EMBL/GenBank/DDBJ databases">
        <authorList>
            <person name="Van Ghelder C."/>
            <person name="Rancurel C."/>
        </authorList>
    </citation>
    <scope>NUCLEOTIDE SEQUENCE</scope>
    <source>
        <strain evidence="1">CNCM I-4278</strain>
    </source>
</reference>
<evidence type="ECO:0000313" key="1">
    <source>
        <dbReference type="EMBL" id="CAI6334878.1"/>
    </source>
</evidence>
<dbReference type="Proteomes" id="UP001152607">
    <property type="component" value="Unassembled WGS sequence"/>
</dbReference>
<proteinExistence type="predicted"/>
<sequence>MIQCPPNPQSASRMIKPRSQSIQESIIALITLGTANCKLRNEYSTKGAIRRGKQETLRNPLIHLDRDTQSRLLIHARAPAPLFPFSLLLPSLSFCPRSQPGQLACCGPLNAITPKSSKSAKRNPDPL</sequence>
<gene>
    <name evidence="1" type="ORF">PDIGIT_LOCUS7948</name>
</gene>